<evidence type="ECO:0000313" key="4">
    <source>
        <dbReference type="EMBL" id="CAB9497395.1"/>
    </source>
</evidence>
<accession>A0A9N8H329</accession>
<reference evidence="4" key="1">
    <citation type="submission" date="2020-06" db="EMBL/GenBank/DDBJ databases">
        <authorList>
            <consortium name="Plant Systems Biology data submission"/>
        </authorList>
    </citation>
    <scope>NUCLEOTIDE SEQUENCE</scope>
    <source>
        <strain evidence="4">D6</strain>
    </source>
</reference>
<feature type="transmembrane region" description="Helical" evidence="2">
    <location>
        <begin position="441"/>
        <end position="461"/>
    </location>
</feature>
<feature type="chain" id="PRO_5040305870" description="Transmembrane protein" evidence="3">
    <location>
        <begin position="26"/>
        <end position="668"/>
    </location>
</feature>
<sequence>MTKIHMIGRLLSYIFLLLSAKGSYGRSLQKQTQGYGRVLQDQALAAYEMEVAATYGFDVNGTAPETLNIEEIQELLRLTEIYYKRVFASGFSQTYQDVLVTYKSHDWQWTQEVLAVTFDAKISFRRVEFVPLPATDLVLNALTNVISEAYIQGYVMQAQPPELFLWANSTSMSAIAKVVPTPFPTEEPVAAPTRAPVPAMVNDVVVAATSSPSQLSTVAVTSSLSQSSQSIDGVATVAFTSPPSQSSQLNDLIPAQEQTASSGTGPSQSSPLNDLQVPPTSSGTGPTESSPLNDLQVPPASSETGEAASETVGATEEDNVDSPSEETTAINENSSADVFAVTSTSSSQTEEDEQIGLEMPEATGDAFGSPFEPTKSEAFIGDTDKFASLVATTTVDEFTAPNLFYWMVAIRFMYLLVQLALGKWSRPYQASEKKVHLASYWVNLSIQVPILAVLAWAILALSGDDSEVVTAGIQTFSHSAMALLSVCGVELFLRGHEMNKVLFANRVVFIATMLYVMEEDSSNMKAPLDLIMFGTIEALGTCIELSSQVLMIYYRFWSDSQIEVRDSIRPRVSIVLQLCLSLGFFLKVAFVVVSVVWYVLKLDDLNGSSLIWIVPLVRIVQAPLLVRSFHLQLLLFNQVATASQRDEVITKEMVVEFGPDEEMSQEDV</sequence>
<feature type="compositionally biased region" description="Acidic residues" evidence="1">
    <location>
        <begin position="315"/>
        <end position="324"/>
    </location>
</feature>
<keyword evidence="2" id="KW-1133">Transmembrane helix</keyword>
<proteinExistence type="predicted"/>
<feature type="transmembrane region" description="Helical" evidence="2">
    <location>
        <begin position="575"/>
        <end position="600"/>
    </location>
</feature>
<keyword evidence="2" id="KW-0472">Membrane</keyword>
<feature type="signal peptide" evidence="3">
    <location>
        <begin position="1"/>
        <end position="25"/>
    </location>
</feature>
<evidence type="ECO:0008006" key="6">
    <source>
        <dbReference type="Google" id="ProtNLM"/>
    </source>
</evidence>
<organism evidence="4 5">
    <name type="scientific">Seminavis robusta</name>
    <dbReference type="NCBI Taxonomy" id="568900"/>
    <lineage>
        <taxon>Eukaryota</taxon>
        <taxon>Sar</taxon>
        <taxon>Stramenopiles</taxon>
        <taxon>Ochrophyta</taxon>
        <taxon>Bacillariophyta</taxon>
        <taxon>Bacillariophyceae</taxon>
        <taxon>Bacillariophycidae</taxon>
        <taxon>Naviculales</taxon>
        <taxon>Naviculaceae</taxon>
        <taxon>Seminavis</taxon>
    </lineage>
</organism>
<dbReference type="Proteomes" id="UP001153069">
    <property type="component" value="Unassembled WGS sequence"/>
</dbReference>
<dbReference type="EMBL" id="CAICTM010000019">
    <property type="protein sequence ID" value="CAB9497395.1"/>
    <property type="molecule type" value="Genomic_DNA"/>
</dbReference>
<keyword evidence="5" id="KW-1185">Reference proteome</keyword>
<name>A0A9N8H329_9STRA</name>
<evidence type="ECO:0000313" key="5">
    <source>
        <dbReference type="Proteomes" id="UP001153069"/>
    </source>
</evidence>
<evidence type="ECO:0000256" key="1">
    <source>
        <dbReference type="SAM" id="MobiDB-lite"/>
    </source>
</evidence>
<gene>
    <name evidence="4" type="ORF">SEMRO_19_G013460.2</name>
</gene>
<evidence type="ECO:0000256" key="2">
    <source>
        <dbReference type="SAM" id="Phobius"/>
    </source>
</evidence>
<keyword evidence="2" id="KW-0812">Transmembrane</keyword>
<feature type="transmembrane region" description="Helical" evidence="2">
    <location>
        <begin position="403"/>
        <end position="421"/>
    </location>
</feature>
<protein>
    <recommendedName>
        <fullName evidence="6">Transmembrane protein</fullName>
    </recommendedName>
</protein>
<feature type="transmembrane region" description="Helical" evidence="2">
    <location>
        <begin position="473"/>
        <end position="493"/>
    </location>
</feature>
<keyword evidence="3" id="KW-0732">Signal</keyword>
<feature type="compositionally biased region" description="Polar residues" evidence="1">
    <location>
        <begin position="325"/>
        <end position="336"/>
    </location>
</feature>
<feature type="compositionally biased region" description="Polar residues" evidence="1">
    <location>
        <begin position="255"/>
        <end position="273"/>
    </location>
</feature>
<comment type="caution">
    <text evidence="4">The sequence shown here is derived from an EMBL/GenBank/DDBJ whole genome shotgun (WGS) entry which is preliminary data.</text>
</comment>
<evidence type="ECO:0000256" key="3">
    <source>
        <dbReference type="SAM" id="SignalP"/>
    </source>
</evidence>
<feature type="compositionally biased region" description="Low complexity" evidence="1">
    <location>
        <begin position="278"/>
        <end position="291"/>
    </location>
</feature>
<dbReference type="AlphaFoldDB" id="A0A9N8H329"/>
<feature type="region of interest" description="Disordered" evidence="1">
    <location>
        <begin position="255"/>
        <end position="354"/>
    </location>
</feature>